<reference evidence="8 9" key="1">
    <citation type="journal article" date="2012" name="PLoS ONE">
        <title>The purine-utilizing bacterium Clostridium acidurici 9a: a genome-guided metabolic reconsideration.</title>
        <authorList>
            <person name="Hartwich K."/>
            <person name="Poehlein A."/>
            <person name="Daniel R."/>
        </authorList>
    </citation>
    <scope>NUCLEOTIDE SEQUENCE [LARGE SCALE GENOMIC DNA]</scope>
    <source>
        <strain evidence="9">ATCC 7906 / DSM 604 / BCRC 14475 / CIP 104303 / KCTC 5404 / NCIMB 10678 / 9a</strain>
    </source>
</reference>
<dbReference type="InterPro" id="IPR050723">
    <property type="entry name" value="CFA/CMAS"/>
</dbReference>
<dbReference type="HOGENOM" id="CLU_026434_6_2_9"/>
<evidence type="ECO:0000259" key="7">
    <source>
        <dbReference type="Pfam" id="PF25371"/>
    </source>
</evidence>
<evidence type="ECO:0000313" key="9">
    <source>
        <dbReference type="Proteomes" id="UP000006094"/>
    </source>
</evidence>
<name>K0B3L6_GOTA9</name>
<evidence type="ECO:0000313" key="8">
    <source>
        <dbReference type="EMBL" id="AFS79450.1"/>
    </source>
</evidence>
<evidence type="ECO:0000256" key="6">
    <source>
        <dbReference type="PIRSR" id="PIRSR003085-1"/>
    </source>
</evidence>
<protein>
    <submittedName>
        <fullName evidence="8">Cyclopropane-fatty-acyl-phospholipid synthase Cfa</fullName>
        <ecNumber evidence="8">2.1.1.79</ecNumber>
    </submittedName>
</protein>
<dbReference type="CDD" id="cd02440">
    <property type="entry name" value="AdoMet_MTases"/>
    <property type="match status" value="1"/>
</dbReference>
<comment type="similarity">
    <text evidence="1">Belongs to the CFA/CMAS family.</text>
</comment>
<keyword evidence="4" id="KW-0949">S-adenosyl-L-methionine</keyword>
<organism evidence="8 9">
    <name type="scientific">Gottschalkia acidurici (strain ATCC 7906 / DSM 604 / BCRC 14475 / CIP 104303 / KCTC 5404 / NCIMB 10678 / 9a)</name>
    <name type="common">Clostridium acidurici</name>
    <dbReference type="NCBI Taxonomy" id="1128398"/>
    <lineage>
        <taxon>Bacteria</taxon>
        <taxon>Bacillati</taxon>
        <taxon>Bacillota</taxon>
        <taxon>Tissierellia</taxon>
        <taxon>Tissierellales</taxon>
        <taxon>Gottschalkiaceae</taxon>
        <taxon>Gottschalkia</taxon>
    </lineage>
</organism>
<dbReference type="RefSeq" id="WP_014968584.1">
    <property type="nucleotide sequence ID" value="NC_018664.1"/>
</dbReference>
<dbReference type="Pfam" id="PF25371">
    <property type="entry name" value="DUF7884"/>
    <property type="match status" value="1"/>
</dbReference>
<evidence type="ECO:0000256" key="5">
    <source>
        <dbReference type="ARBA" id="ARBA00023098"/>
    </source>
</evidence>
<dbReference type="GO" id="GO:0032259">
    <property type="term" value="P:methylation"/>
    <property type="evidence" value="ECO:0007669"/>
    <property type="project" value="UniProtKB-KW"/>
</dbReference>
<accession>K0B3L6</accession>
<evidence type="ECO:0000256" key="3">
    <source>
        <dbReference type="ARBA" id="ARBA00022679"/>
    </source>
</evidence>
<dbReference type="KEGG" id="cad:Curi_c24550"/>
<dbReference type="Pfam" id="PF02353">
    <property type="entry name" value="CMAS"/>
    <property type="match status" value="1"/>
</dbReference>
<dbReference type="OrthoDB" id="9777257at2"/>
<keyword evidence="2 8" id="KW-0489">Methyltransferase</keyword>
<dbReference type="SUPFAM" id="SSF53335">
    <property type="entry name" value="S-adenosyl-L-methionine-dependent methyltransferases"/>
    <property type="match status" value="1"/>
</dbReference>
<dbReference type="PIRSF" id="PIRSF003085">
    <property type="entry name" value="CMAS"/>
    <property type="match status" value="1"/>
</dbReference>
<dbReference type="PANTHER" id="PTHR43667">
    <property type="entry name" value="CYCLOPROPANE-FATTY-ACYL-PHOSPHOLIPID SYNTHASE"/>
    <property type="match status" value="1"/>
</dbReference>
<evidence type="ECO:0000256" key="2">
    <source>
        <dbReference type="ARBA" id="ARBA00022603"/>
    </source>
</evidence>
<dbReference type="InterPro" id="IPR029063">
    <property type="entry name" value="SAM-dependent_MTases_sf"/>
</dbReference>
<dbReference type="GO" id="GO:0008825">
    <property type="term" value="F:cyclopropane-fatty-acyl-phospholipid synthase activity"/>
    <property type="evidence" value="ECO:0007669"/>
    <property type="project" value="UniProtKB-EC"/>
</dbReference>
<dbReference type="AlphaFoldDB" id="K0B3L6"/>
<evidence type="ECO:0000256" key="1">
    <source>
        <dbReference type="ARBA" id="ARBA00010815"/>
    </source>
</evidence>
<dbReference type="eggNOG" id="COG2230">
    <property type="taxonomic scope" value="Bacteria"/>
</dbReference>
<keyword evidence="3 8" id="KW-0808">Transferase</keyword>
<feature type="domain" description="DUF7884" evidence="7">
    <location>
        <begin position="7"/>
        <end position="91"/>
    </location>
</feature>
<dbReference type="InterPro" id="IPR057206">
    <property type="entry name" value="DUF7884"/>
</dbReference>
<dbReference type="PATRIC" id="fig|1128398.3.peg.2530"/>
<feature type="active site" evidence="6">
    <location>
        <position position="359"/>
    </location>
</feature>
<keyword evidence="9" id="KW-1185">Reference proteome</keyword>
<dbReference type="STRING" id="1128398.Curi_c24550"/>
<dbReference type="EC" id="2.1.1.79" evidence="8"/>
<proteinExistence type="inferred from homology"/>
<evidence type="ECO:0000256" key="4">
    <source>
        <dbReference type="ARBA" id="ARBA00022691"/>
    </source>
</evidence>
<gene>
    <name evidence="8" type="primary">cfa</name>
    <name evidence="8" type="ordered locus">Curi_c24550</name>
</gene>
<dbReference type="GO" id="GO:0008610">
    <property type="term" value="P:lipid biosynthetic process"/>
    <property type="evidence" value="ECO:0007669"/>
    <property type="project" value="InterPro"/>
</dbReference>
<dbReference type="Gene3D" id="3.40.50.150">
    <property type="entry name" value="Vaccinia Virus protein VP39"/>
    <property type="match status" value="1"/>
</dbReference>
<dbReference type="EMBL" id="CP003326">
    <property type="protein sequence ID" value="AFS79450.1"/>
    <property type="molecule type" value="Genomic_DNA"/>
</dbReference>
<dbReference type="PANTHER" id="PTHR43667:SF1">
    <property type="entry name" value="CYCLOPROPANE-FATTY-ACYL-PHOSPHOLIPID SYNTHASE"/>
    <property type="match status" value="1"/>
</dbReference>
<keyword evidence="5" id="KW-0443">Lipid metabolism</keyword>
<sequence>MILEKTFIKKLFRDVDNISFKVKFKDNKEMDFGQKEPEFTVFVNEPLDKRALMRSTSLALGESYMDKVLDVEGDLFKALDIVLSKMDEFTVDQNSLKSILFTSNSAKNQKEEVSSHYDIGNDFYKLWLDDTMNYSCAYFKSEDKSLYEAQCDKVDYIIDKLHLEEGMSLLDVGCGWGGLLIAAAKKYKIHGLGITLSQEQYDEFKERIKKEGLEDYLDVKLMDYREFKKSNLSFDRVVSVGMIEHVGRENYDLFLENIDHVLKKKGILLLHFISGRKESLGDPWIRKYIFPGGVIPSLREVISKGSEKNFYTVDIESLRRHYVKTLLCWYENFNKEVDTISKMFDERFIRMWKLYLASCAAGFNNGVVDLHQIIFSKGVNNDLSMTRDYLYR</sequence>
<dbReference type="Proteomes" id="UP000006094">
    <property type="component" value="Chromosome"/>
</dbReference>
<dbReference type="InterPro" id="IPR003333">
    <property type="entry name" value="CMAS"/>
</dbReference>